<dbReference type="CDD" id="cd17933">
    <property type="entry name" value="DEXSc_RecD-like"/>
    <property type="match status" value="1"/>
</dbReference>
<sequence>MQRLLINLLRQLDITYRFLSPTGKAAKILSNYIDEEATTIHRAIGLNLKGEITEEFVIVDEASMLGVVLASRLLRNCTHPNVRILFVGDPFQLPSVDAGCLLHDIISSKQIPVTELNQVFRQEEGGILDIATKIREGTQFIESDFTGHVLFGSDLDFYSVPQEKMVGGYRYGFNKQLEKYNPDDIMVLSSTKKGGLGTISINNVLQEVVNPKCESKNEHEYGTGIFYRVGDSIINTKNLYDTETVDGEKTNVVNGDLGKIIEIDSENNKMVIDYGFAKVPIGFNDLDTILHSYCITIHKSQGSAANAVVVVFDKSHTYQLNANLIYTAITRAREHVFMLCQANVINRAVKKVANMQRNTFLWELLVSQNA</sequence>
<evidence type="ECO:0000256" key="1">
    <source>
        <dbReference type="ARBA" id="ARBA00022741"/>
    </source>
</evidence>
<dbReference type="EMBL" id="BJON01000031">
    <property type="protein sequence ID" value="GED72536.1"/>
    <property type="molecule type" value="Genomic_DNA"/>
</dbReference>
<dbReference type="GO" id="GO:0005524">
    <property type="term" value="F:ATP binding"/>
    <property type="evidence" value="ECO:0007669"/>
    <property type="project" value="UniProtKB-KW"/>
</dbReference>
<protein>
    <recommendedName>
        <fullName evidence="9">UvrD-like helicase C-terminal domain-containing protein</fullName>
    </recommendedName>
</protein>
<dbReference type="Proteomes" id="UP000319578">
    <property type="component" value="Unassembled WGS sequence"/>
</dbReference>
<dbReference type="STRING" id="54915.ADS79_13995"/>
<evidence type="ECO:0000256" key="2">
    <source>
        <dbReference type="ARBA" id="ARBA00022840"/>
    </source>
</evidence>
<dbReference type="EMBL" id="LGIQ01000007">
    <property type="protein sequence ID" value="KNB72934.1"/>
    <property type="molecule type" value="Genomic_DNA"/>
</dbReference>
<reference evidence="6" key="2">
    <citation type="submission" date="2015-07" db="EMBL/GenBank/DDBJ databases">
        <title>MeaNS - Measles Nucleotide Surveillance Program.</title>
        <authorList>
            <person name="Tran T."/>
            <person name="Druce J."/>
        </authorList>
    </citation>
    <scope>NUCLEOTIDE SEQUENCE</scope>
    <source>
        <strain evidence="6">DSM 9887</strain>
    </source>
</reference>
<dbReference type="AlphaFoldDB" id="A0A0K9YW29"/>
<reference evidence="7" key="1">
    <citation type="submission" date="2015-07" db="EMBL/GenBank/DDBJ databases">
        <title>Genome sequencing project for genomic taxonomy and phylogenomics of Bacillus-like bacteria.</title>
        <authorList>
            <person name="Liu B."/>
            <person name="Wang J."/>
            <person name="Zhu Y."/>
            <person name="Liu G."/>
            <person name="Chen Q."/>
            <person name="Chen Z."/>
            <person name="Lan J."/>
            <person name="Che J."/>
            <person name="Ge C."/>
            <person name="Shi H."/>
            <person name="Pan Z."/>
            <person name="Liu X."/>
        </authorList>
    </citation>
    <scope>NUCLEOTIDE SEQUENCE [LARGE SCALE GENOMIC DNA]</scope>
    <source>
        <strain evidence="7">DSM 9887</strain>
    </source>
</reference>
<dbReference type="PANTHER" id="PTHR43788">
    <property type="entry name" value="DNA2/NAM7 HELICASE FAMILY MEMBER"/>
    <property type="match status" value="1"/>
</dbReference>
<dbReference type="CDD" id="cd18809">
    <property type="entry name" value="SF1_C_RecD"/>
    <property type="match status" value="1"/>
</dbReference>
<evidence type="ECO:0008006" key="9">
    <source>
        <dbReference type="Google" id="ProtNLM"/>
    </source>
</evidence>
<dbReference type="Proteomes" id="UP000036834">
    <property type="component" value="Unassembled WGS sequence"/>
</dbReference>
<dbReference type="InterPro" id="IPR027417">
    <property type="entry name" value="P-loop_NTPase"/>
</dbReference>
<dbReference type="GO" id="GO:0003678">
    <property type="term" value="F:DNA helicase activity"/>
    <property type="evidence" value="ECO:0007669"/>
    <property type="project" value="UniProtKB-ARBA"/>
</dbReference>
<feature type="domain" description="UvrD-like helicase C-terminal" evidence="3">
    <location>
        <begin position="291"/>
        <end position="338"/>
    </location>
</feature>
<proteinExistence type="predicted"/>
<evidence type="ECO:0000259" key="4">
    <source>
        <dbReference type="Pfam" id="PF18335"/>
    </source>
</evidence>
<keyword evidence="2" id="KW-0067">ATP-binding</keyword>
<feature type="domain" description="ATP-dependent RecD2 DNA helicase SH3" evidence="4">
    <location>
        <begin position="201"/>
        <end position="274"/>
    </location>
</feature>
<accession>A0A0K9YW29</accession>
<dbReference type="PANTHER" id="PTHR43788:SF6">
    <property type="entry name" value="DNA HELICASE B"/>
    <property type="match status" value="1"/>
</dbReference>
<gene>
    <name evidence="6" type="ORF">ADS79_13995</name>
    <name evidence="5" type="ORF">BRE01_62380</name>
</gene>
<dbReference type="InterPro" id="IPR041451">
    <property type="entry name" value="RecD2_SH13"/>
</dbReference>
<dbReference type="Pfam" id="PF13538">
    <property type="entry name" value="UvrD_C_2"/>
    <property type="match status" value="1"/>
</dbReference>
<reference evidence="5 8" key="3">
    <citation type="submission" date="2019-06" db="EMBL/GenBank/DDBJ databases">
        <title>Whole genome shotgun sequence of Brevibacillus reuszeri NBRC 15719.</title>
        <authorList>
            <person name="Hosoyama A."/>
            <person name="Uohara A."/>
            <person name="Ohji S."/>
            <person name="Ichikawa N."/>
        </authorList>
    </citation>
    <scope>NUCLEOTIDE SEQUENCE [LARGE SCALE GENOMIC DNA]</scope>
    <source>
        <strain evidence="5 8">NBRC 15719</strain>
    </source>
</reference>
<dbReference type="PATRIC" id="fig|54915.3.peg.1811"/>
<dbReference type="RefSeq" id="WP_049738983.1">
    <property type="nucleotide sequence ID" value="NZ_BJON01000031.1"/>
</dbReference>
<dbReference type="OrthoDB" id="9803432at2"/>
<dbReference type="Gene3D" id="3.40.50.300">
    <property type="entry name" value="P-loop containing nucleotide triphosphate hydrolases"/>
    <property type="match status" value="2"/>
</dbReference>
<dbReference type="Pfam" id="PF18335">
    <property type="entry name" value="SH3_13"/>
    <property type="match status" value="1"/>
</dbReference>
<evidence type="ECO:0000259" key="3">
    <source>
        <dbReference type="Pfam" id="PF13538"/>
    </source>
</evidence>
<keyword evidence="1" id="KW-0547">Nucleotide-binding</keyword>
<dbReference type="Pfam" id="PF13604">
    <property type="entry name" value="AAA_30"/>
    <property type="match status" value="1"/>
</dbReference>
<name>A0A0K9YW29_9BACL</name>
<dbReference type="InterPro" id="IPR027785">
    <property type="entry name" value="UvrD-like_helicase_C"/>
</dbReference>
<dbReference type="Gene3D" id="2.30.30.940">
    <property type="match status" value="1"/>
</dbReference>
<evidence type="ECO:0000313" key="6">
    <source>
        <dbReference type="EMBL" id="KNB72934.1"/>
    </source>
</evidence>
<evidence type="ECO:0000313" key="5">
    <source>
        <dbReference type="EMBL" id="GED72536.1"/>
    </source>
</evidence>
<organism evidence="6 7">
    <name type="scientific">Brevibacillus reuszeri</name>
    <dbReference type="NCBI Taxonomy" id="54915"/>
    <lineage>
        <taxon>Bacteria</taxon>
        <taxon>Bacillati</taxon>
        <taxon>Bacillota</taxon>
        <taxon>Bacilli</taxon>
        <taxon>Bacillales</taxon>
        <taxon>Paenibacillaceae</taxon>
        <taxon>Brevibacillus</taxon>
    </lineage>
</organism>
<keyword evidence="8" id="KW-1185">Reference proteome</keyword>
<dbReference type="SUPFAM" id="SSF52540">
    <property type="entry name" value="P-loop containing nucleoside triphosphate hydrolases"/>
    <property type="match status" value="1"/>
</dbReference>
<evidence type="ECO:0000313" key="7">
    <source>
        <dbReference type="Proteomes" id="UP000036834"/>
    </source>
</evidence>
<dbReference type="InterPro" id="IPR050534">
    <property type="entry name" value="Coronavir_polyprotein_1ab"/>
</dbReference>
<evidence type="ECO:0000313" key="8">
    <source>
        <dbReference type="Proteomes" id="UP000319578"/>
    </source>
</evidence>
<comment type="caution">
    <text evidence="6">The sequence shown here is derived from an EMBL/GenBank/DDBJ whole genome shotgun (WGS) entry which is preliminary data.</text>
</comment>